<dbReference type="PROSITE" id="PS00018">
    <property type="entry name" value="EF_HAND_1"/>
    <property type="match status" value="1"/>
</dbReference>
<organism evidence="7">
    <name type="scientific">Haloferax sp. CBA1149</name>
    <dbReference type="NCBI Taxonomy" id="2650753"/>
    <lineage>
        <taxon>Archaea</taxon>
        <taxon>Methanobacteriati</taxon>
        <taxon>Methanobacteriota</taxon>
        <taxon>Stenosarchaea group</taxon>
        <taxon>Halobacteria</taxon>
        <taxon>Halobacteriales</taxon>
        <taxon>Haloferacaceae</taxon>
        <taxon>Haloferax</taxon>
    </lineage>
</organism>
<evidence type="ECO:0000256" key="4">
    <source>
        <dbReference type="ARBA" id="ARBA00022837"/>
    </source>
</evidence>
<dbReference type="GO" id="GO:0005509">
    <property type="term" value="F:calcium ion binding"/>
    <property type="evidence" value="ECO:0007669"/>
    <property type="project" value="InterPro"/>
</dbReference>
<dbReference type="SUPFAM" id="SSF103647">
    <property type="entry name" value="TSP type-3 repeat"/>
    <property type="match status" value="1"/>
</dbReference>
<reference evidence="7" key="1">
    <citation type="submission" date="2019-09" db="EMBL/GenBank/DDBJ databases">
        <title>Genomic analysis of Haloferax sp. CBA1149.</title>
        <authorList>
            <person name="Roh S.W."/>
        </authorList>
    </citation>
    <scope>NUCLEOTIDE SEQUENCE</scope>
    <source>
        <strain evidence="7">CBA1149</strain>
    </source>
</reference>
<comment type="caution">
    <text evidence="7">The sequence shown here is derived from an EMBL/GenBank/DDBJ whole genome shotgun (WGS) entry which is preliminary data.</text>
</comment>
<feature type="compositionally biased region" description="Low complexity" evidence="5">
    <location>
        <begin position="231"/>
        <end position="241"/>
    </location>
</feature>
<keyword evidence="3" id="KW-0732">Signal</keyword>
<dbReference type="InterPro" id="IPR055767">
    <property type="entry name" value="DUF7343"/>
</dbReference>
<gene>
    <name evidence="7" type="ORF">Hfx1149_15210</name>
</gene>
<keyword evidence="2" id="KW-0964">Secreted</keyword>
<dbReference type="RefSeq" id="WP_151139573.1">
    <property type="nucleotide sequence ID" value="NZ_VZUS01000004.1"/>
</dbReference>
<accession>A0A643JVB7</accession>
<dbReference type="Pfam" id="PF24034">
    <property type="entry name" value="DUF7343"/>
    <property type="match status" value="1"/>
</dbReference>
<feature type="compositionally biased region" description="Acidic residues" evidence="5">
    <location>
        <begin position="173"/>
        <end position="182"/>
    </location>
</feature>
<dbReference type="PANTHER" id="PTHR37467">
    <property type="entry name" value="EXPORTED CALCIUM-BINDING GLYCOPROTEIN-RELATED"/>
    <property type="match status" value="1"/>
</dbReference>
<feature type="compositionally biased region" description="Acidic residues" evidence="5">
    <location>
        <begin position="217"/>
        <end position="228"/>
    </location>
</feature>
<dbReference type="Pfam" id="PF18884">
    <property type="entry name" value="TSP3_bac"/>
    <property type="match status" value="8"/>
</dbReference>
<evidence type="ECO:0000256" key="5">
    <source>
        <dbReference type="SAM" id="MobiDB-lite"/>
    </source>
</evidence>
<dbReference type="AlphaFoldDB" id="A0A643JVB7"/>
<dbReference type="PANTHER" id="PTHR37467:SF1">
    <property type="entry name" value="EXPORTED CALCIUM-BINDING GLYCOPROTEIN"/>
    <property type="match status" value="1"/>
</dbReference>
<dbReference type="InterPro" id="IPR028974">
    <property type="entry name" value="TSP_type-3_rpt"/>
</dbReference>
<evidence type="ECO:0000313" key="7">
    <source>
        <dbReference type="EMBL" id="KAB1185402.1"/>
    </source>
</evidence>
<evidence type="ECO:0000256" key="2">
    <source>
        <dbReference type="ARBA" id="ARBA00022525"/>
    </source>
</evidence>
<proteinExistence type="predicted"/>
<feature type="compositionally biased region" description="Acidic residues" evidence="5">
    <location>
        <begin position="288"/>
        <end position="297"/>
    </location>
</feature>
<dbReference type="InterPro" id="IPR059100">
    <property type="entry name" value="TSP3_bac"/>
</dbReference>
<evidence type="ECO:0000259" key="6">
    <source>
        <dbReference type="Pfam" id="PF24034"/>
    </source>
</evidence>
<dbReference type="Gene3D" id="4.10.1080.10">
    <property type="entry name" value="TSP type-3 repeat"/>
    <property type="match status" value="2"/>
</dbReference>
<dbReference type="EMBL" id="VZUS01000004">
    <property type="protein sequence ID" value="KAB1185402.1"/>
    <property type="molecule type" value="Genomic_DNA"/>
</dbReference>
<comment type="subcellular location">
    <subcellularLocation>
        <location evidence="1">Secreted</location>
    </subcellularLocation>
</comment>
<protein>
    <submittedName>
        <fullName evidence="7">Helix-turn-helix domain-containing protein</fullName>
    </submittedName>
</protein>
<dbReference type="InterPro" id="IPR018247">
    <property type="entry name" value="EF_Hand_1_Ca_BS"/>
</dbReference>
<feature type="domain" description="DUF7343" evidence="6">
    <location>
        <begin position="435"/>
        <end position="495"/>
    </location>
</feature>
<keyword evidence="4" id="KW-0106">Calcium</keyword>
<feature type="compositionally biased region" description="Acidic residues" evidence="5">
    <location>
        <begin position="242"/>
        <end position="254"/>
    </location>
</feature>
<feature type="region of interest" description="Disordered" evidence="5">
    <location>
        <begin position="150"/>
        <end position="360"/>
    </location>
</feature>
<name>A0A643JVB7_9EURY</name>
<evidence type="ECO:0000256" key="1">
    <source>
        <dbReference type="ARBA" id="ARBA00004613"/>
    </source>
</evidence>
<sequence>MSSRNASWSGYALLMAFLLVSAGVAPIAAAAADGVEIRAIEHSGTGVVATENGRTYVTAWQPSSVSVVLVAEQGTYDVCIGTEGGDSTTSIDCQQIQATGSEQRATIDIAQWPMNSTGEQVLTVEVRPSTGGEPLAQASHPLFVLPAEGDIDGDSLGNQRELEHGTSIRVADTDNDGLEDGAEVNRFETDPTNTDTDGDELSDGVEVNEHGSNPTEVDTDGDGLEDGVEVTTYGSDPTTGDTDGDGLIDSEEVEQYQTDPTAADTDEDGLEDGPEVNIHETSPTAIDTDGDGLDDNEELTRYETNPTEVDTDGDGLEDGREVTVTNTNPNQGDTDGDGIGDGTEIQEGTDPNSAPGSGIDPLGVGVEPTIIVLIISLIALVGGGLALASGKVRLPEGISNWNAQRTDAENGRFVAAGQPQQTVGAQMRHPPEQPLSDEARIFNLLDQHDGQLRQSAVVDGTGWSKSKVSRVLSRMADEGDIKKINIGRENIVTRPDSVPEHAKSPFEDK</sequence>
<evidence type="ECO:0000256" key="3">
    <source>
        <dbReference type="ARBA" id="ARBA00022729"/>
    </source>
</evidence>
<dbReference type="InterPro" id="IPR053180">
    <property type="entry name" value="Ca-binding_acidic-repeat"/>
</dbReference>
<feature type="compositionally biased region" description="Acidic residues" evidence="5">
    <location>
        <begin position="264"/>
        <end position="274"/>
    </location>
</feature>